<feature type="compositionally biased region" description="Basic and acidic residues" evidence="2">
    <location>
        <begin position="510"/>
        <end position="522"/>
    </location>
</feature>
<dbReference type="Gene3D" id="4.10.60.10">
    <property type="entry name" value="Zinc finger, CCHC-type"/>
    <property type="match status" value="1"/>
</dbReference>
<evidence type="ECO:0000259" key="3">
    <source>
        <dbReference type="PROSITE" id="PS50158"/>
    </source>
</evidence>
<dbReference type="Pfam" id="PF13976">
    <property type="entry name" value="gag_pre-integrs"/>
    <property type="match status" value="1"/>
</dbReference>
<feature type="region of interest" description="Disordered" evidence="2">
    <location>
        <begin position="510"/>
        <end position="547"/>
    </location>
</feature>
<evidence type="ECO:0000313" key="4">
    <source>
        <dbReference type="EMBL" id="GEW83695.1"/>
    </source>
</evidence>
<name>A0A699GXF0_TANCI</name>
<feature type="compositionally biased region" description="Basic and acidic residues" evidence="2">
    <location>
        <begin position="530"/>
        <end position="546"/>
    </location>
</feature>
<dbReference type="PANTHER" id="PTHR11439:SF495">
    <property type="entry name" value="REVERSE TRANSCRIPTASE, RNA-DEPENDENT DNA POLYMERASE-RELATED"/>
    <property type="match status" value="1"/>
</dbReference>
<dbReference type="InterPro" id="IPR054722">
    <property type="entry name" value="PolX-like_BBD"/>
</dbReference>
<dbReference type="Pfam" id="PF22936">
    <property type="entry name" value="Pol_BBD"/>
    <property type="match status" value="1"/>
</dbReference>
<dbReference type="GO" id="GO:0003676">
    <property type="term" value="F:nucleic acid binding"/>
    <property type="evidence" value="ECO:0007669"/>
    <property type="project" value="InterPro"/>
</dbReference>
<gene>
    <name evidence="4" type="ORF">Tci_255671</name>
</gene>
<organism evidence="4">
    <name type="scientific">Tanacetum cinerariifolium</name>
    <name type="common">Dalmatian daisy</name>
    <name type="synonym">Chrysanthemum cinerariifolium</name>
    <dbReference type="NCBI Taxonomy" id="118510"/>
    <lineage>
        <taxon>Eukaryota</taxon>
        <taxon>Viridiplantae</taxon>
        <taxon>Streptophyta</taxon>
        <taxon>Embryophyta</taxon>
        <taxon>Tracheophyta</taxon>
        <taxon>Spermatophyta</taxon>
        <taxon>Magnoliopsida</taxon>
        <taxon>eudicotyledons</taxon>
        <taxon>Gunneridae</taxon>
        <taxon>Pentapetalae</taxon>
        <taxon>asterids</taxon>
        <taxon>campanulids</taxon>
        <taxon>Asterales</taxon>
        <taxon>Asteraceae</taxon>
        <taxon>Asteroideae</taxon>
        <taxon>Anthemideae</taxon>
        <taxon>Anthemidinae</taxon>
        <taxon>Tanacetum</taxon>
    </lineage>
</organism>
<feature type="domain" description="CCHC-type" evidence="3">
    <location>
        <begin position="294"/>
        <end position="309"/>
    </location>
</feature>
<keyword evidence="1" id="KW-0863">Zinc-finger</keyword>
<dbReference type="PANTHER" id="PTHR11439">
    <property type="entry name" value="GAG-POL-RELATED RETROTRANSPOSON"/>
    <property type="match status" value="1"/>
</dbReference>
<dbReference type="GO" id="GO:0008270">
    <property type="term" value="F:zinc ion binding"/>
    <property type="evidence" value="ECO:0007669"/>
    <property type="project" value="UniProtKB-KW"/>
</dbReference>
<dbReference type="EMBL" id="BKCJ010076277">
    <property type="protein sequence ID" value="GEW83695.1"/>
    <property type="molecule type" value="Genomic_DNA"/>
</dbReference>
<reference evidence="4" key="1">
    <citation type="journal article" date="2019" name="Sci. Rep.">
        <title>Draft genome of Tanacetum cinerariifolium, the natural source of mosquito coil.</title>
        <authorList>
            <person name="Yamashiro T."/>
            <person name="Shiraishi A."/>
            <person name="Satake H."/>
            <person name="Nakayama K."/>
        </authorList>
    </citation>
    <scope>NUCLEOTIDE SEQUENCE</scope>
</reference>
<dbReference type="PROSITE" id="PS50158">
    <property type="entry name" value="ZF_CCHC"/>
    <property type="match status" value="1"/>
</dbReference>
<dbReference type="AlphaFoldDB" id="A0A699GXF0"/>
<dbReference type="InterPro" id="IPR001878">
    <property type="entry name" value="Znf_CCHC"/>
</dbReference>
<evidence type="ECO:0000256" key="2">
    <source>
        <dbReference type="SAM" id="MobiDB-lite"/>
    </source>
</evidence>
<protein>
    <submittedName>
        <fullName evidence="4">Uncharacterized mitochondrial protein AtMg00810-like</fullName>
    </submittedName>
</protein>
<sequence>MDLRFIEFIVVAATKLPILNPNEFDLWKIRIEQYFFMTDYFLWEVILNEQRLAKKNELKAKGTLLMALPDKHQLKFKIHKDAKSLMEAIEKRFGESLDQIHDRLQKLISQLEILGETISQEDINLKFLISLPSEWKTHTLIWRNKADLEEQSLDDLFKNLKIYEAKVKGSSFSSQNTQNIAFVSSNNIDNTNESINVAPSIIAASSKVTVSTLQNVDSLSDAVIYSFFASQSNSPQLANKYLKQIDPDDLEEIDLKLQMAMLIMRARRFLKRTGRNIGANGIDTIGFDMSKVECYNCHRKGYFARECRSPRDNRNKEATRRPVPTEVSTSNALVCSSSSSRSDNEVDPCSKACSKAYATLQTHYDNLTVEFRKSQFDVLSYKTGLESVEARLVVYQKNKTVFEEDIKLLKLDVMLRDNALAELKKKFKKDKKERDDLKLTLDKFQTSSKNLKFHSHESDNSMPKTSENDSELVANMFNIESNTHKPSKDMSKTLRPDAPIVDDWISDSRDETEIESMPKQREPSFIPPSEHMKTSRESVKKVEHPKQAANLRTNNQKSRVSTGLGPQKTQTFLFDVQGNPQQALKDKGVIDSGCSRHMTRNIYFLLDFEEIDGGYVAFGGNPKGGNILGKGKIKTDKLDFDDVYFVKELKFILFSVSQMCNNKKSVLFTDTECVVLSSDFKLPDENHVLLRVARENNMYNVDLKNVVPSGDLTCLFAKATLDESNLWYIRLGHINFKATNKLVKGNLVRGNQPNDNACIKENLDAGKVGKDTVSSQQYVLLPLCTNEVNAVSAPVNVAGSNSTNSTNSFNTASPSVNAVSPNFGIAEKSTFVDPSKYLDDPDMHEFEDIVYSDDKEDMDVKSAFLYGTIEEEVYVCQPLGFEDPDYPDKVYVDGIIFGSTNKELCKAFEKLMKDKFQMNVKLASTPIETKKPLLKVPDGEDVDVHVYISMIGSLMYLTSSRLDIMYLKGKPYLGLWYHRDSPFNLVAYSDSDYAGASLDRKSTIGGCHFLGCRLISWQCKKQTVVATSSTTAEYVAAMLKFYGFKIIKKLNDAVYLRDLIDGKKVVIFKDIIRRDLYLDDADGVECLPNKEIFEALARMGYEKPSLKLTFYKAFFSTQWKLLIHTLVQCLSAKRTTWNEFSCSMASAVICLATSRKFNFSKSIFDNMVRNVNNPSKFLMYLRFLQVVMDNQVDDMTSHNTRYTSSALTQKVFANMQRVGKGFSGVKTPLFASMLVQPQPQAEEEEV</sequence>
<evidence type="ECO:0000256" key="1">
    <source>
        <dbReference type="PROSITE-ProRule" id="PRU00047"/>
    </source>
</evidence>
<proteinExistence type="predicted"/>
<dbReference type="InterPro" id="IPR025724">
    <property type="entry name" value="GAG-pre-integrase_dom"/>
</dbReference>
<dbReference type="CDD" id="cd09272">
    <property type="entry name" value="RNase_HI_RT_Ty1"/>
    <property type="match status" value="1"/>
</dbReference>
<dbReference type="Pfam" id="PF14223">
    <property type="entry name" value="Retrotran_gag_2"/>
    <property type="match status" value="1"/>
</dbReference>
<dbReference type="InterPro" id="IPR036875">
    <property type="entry name" value="Znf_CCHC_sf"/>
</dbReference>
<comment type="caution">
    <text evidence="4">The sequence shown here is derived from an EMBL/GenBank/DDBJ whole genome shotgun (WGS) entry which is preliminary data.</text>
</comment>
<keyword evidence="1" id="KW-0862">Zinc</keyword>
<keyword evidence="1" id="KW-0479">Metal-binding</keyword>
<accession>A0A699GXF0</accession>
<dbReference type="SUPFAM" id="SSF57756">
    <property type="entry name" value="Retrovirus zinc finger-like domains"/>
    <property type="match status" value="1"/>
</dbReference>